<dbReference type="PANTHER" id="PTHR34047">
    <property type="entry name" value="NUCLEAR INTRON MATURASE 1, MITOCHONDRIAL-RELATED"/>
    <property type="match status" value="1"/>
</dbReference>
<dbReference type="eggNOG" id="COG3344">
    <property type="taxonomic scope" value="Bacteria"/>
</dbReference>
<dbReference type="InterPro" id="IPR051083">
    <property type="entry name" value="GrpII_Intron_Splice-Mob/Def"/>
</dbReference>
<dbReference type="CDD" id="cd01651">
    <property type="entry name" value="RT_G2_intron"/>
    <property type="match status" value="1"/>
</dbReference>
<dbReference type="Proteomes" id="UP000036923">
    <property type="component" value="Unassembled WGS sequence"/>
</dbReference>
<dbReference type="InterPro" id="IPR000477">
    <property type="entry name" value="RT_dom"/>
</dbReference>
<dbReference type="Pfam" id="PF00078">
    <property type="entry name" value="RVT_1"/>
    <property type="match status" value="1"/>
</dbReference>
<name>A0A0L6JWN6_9FIRM</name>
<comment type="caution">
    <text evidence="2">The sequence shown here is derived from an EMBL/GenBank/DDBJ whole genome shotgun (WGS) entry which is preliminary data.</text>
</comment>
<dbReference type="PANTHER" id="PTHR34047:SF8">
    <property type="entry name" value="PROTEIN YKFC"/>
    <property type="match status" value="1"/>
</dbReference>
<keyword evidence="2" id="KW-0548">Nucleotidyltransferase</keyword>
<dbReference type="STRING" id="398512.Bccel_5530"/>
<evidence type="ECO:0000259" key="1">
    <source>
        <dbReference type="PROSITE" id="PS50878"/>
    </source>
</evidence>
<proteinExistence type="predicted"/>
<dbReference type="NCBIfam" id="TIGR04416">
    <property type="entry name" value="group_II_RT_mat"/>
    <property type="match status" value="1"/>
</dbReference>
<dbReference type="InterPro" id="IPR030931">
    <property type="entry name" value="Group_II_RT_mat"/>
</dbReference>
<keyword evidence="2" id="KW-0808">Transferase</keyword>
<keyword evidence="3" id="KW-1185">Reference proteome</keyword>
<evidence type="ECO:0000313" key="2">
    <source>
        <dbReference type="EMBL" id="KNY30253.1"/>
    </source>
</evidence>
<dbReference type="PROSITE" id="PS50878">
    <property type="entry name" value="RT_POL"/>
    <property type="match status" value="1"/>
</dbReference>
<accession>A0A0L6JWN6</accession>
<dbReference type="PATRIC" id="fig|398512.5.peg.5805"/>
<keyword evidence="2" id="KW-0695">RNA-directed DNA polymerase</keyword>
<protein>
    <submittedName>
        <fullName evidence="2">RNA-directed DNA polymerase (Reverse transcriptase)</fullName>
    </submittedName>
</protein>
<reference evidence="3" key="1">
    <citation type="submission" date="2015-07" db="EMBL/GenBank/DDBJ databases">
        <title>Near-Complete Genome Sequence of the Cellulolytic Bacterium Bacteroides (Pseudobacteroides) cellulosolvens ATCC 35603.</title>
        <authorList>
            <person name="Dassa B."/>
            <person name="Utturkar S.M."/>
            <person name="Klingeman D.M."/>
            <person name="Hurt R.A."/>
            <person name="Keller M."/>
            <person name="Xu J."/>
            <person name="Reddy Y.H.K."/>
            <person name="Borovok I."/>
            <person name="Grinberg I.R."/>
            <person name="Lamed R."/>
            <person name="Zhivin O."/>
            <person name="Bayer E.A."/>
            <person name="Brown S.D."/>
        </authorList>
    </citation>
    <scope>NUCLEOTIDE SEQUENCE [LARGE SCALE GENOMIC DNA]</scope>
    <source>
        <strain evidence="3">DSM 2933</strain>
    </source>
</reference>
<dbReference type="RefSeq" id="WP_242853190.1">
    <property type="nucleotide sequence ID" value="NZ_JQKC01000040.1"/>
</dbReference>
<feature type="domain" description="Reverse transcriptase" evidence="1">
    <location>
        <begin position="79"/>
        <end position="337"/>
    </location>
</feature>
<sequence length="455" mass="52372">MFIKHNFTSESELKMILDNIYSQSQKGKSFNGILEAVLNEVTIITAIHNIKSNKGANTPGIDGEKMDKYLQMDKDRLISLIRKKVNNYKPKPVRRHYIKKSNGKMRPLGIPSILDRIIQECLRIIIEPIAEAKFYPKSYGFRPYRATKHAIKDITTIISSRWKQPPAVAIEGDIKGYFDSICHRKLLKKLWKIGIHDKRILAIIKAMLKAGYMENDTLYDTETGTVQGGIISPLLANIYLNDFDWMVGRMYHYTKRRKSSNIATDRTRLRNEGIIPKFLVRFADDWIILTSTIKEATRLLKYLKKYFKHRLKLELSEEKTLITDMTENMAKFLGFMIKAELPRKTPENPNPSTIVGKSYPDMERVKTKVRQISSELKQIRFTGKNSYLQATIIENINAKIIGLSEYIKPSICSAAFAYIDNAINKLLHPLKYSLARNTGNIKFLYVSLPTDNKGI</sequence>
<dbReference type="GO" id="GO:0003964">
    <property type="term" value="F:RNA-directed DNA polymerase activity"/>
    <property type="evidence" value="ECO:0007669"/>
    <property type="project" value="UniProtKB-KW"/>
</dbReference>
<organism evidence="2 3">
    <name type="scientific">Pseudobacteroides cellulosolvens ATCC 35603 = DSM 2933</name>
    <dbReference type="NCBI Taxonomy" id="398512"/>
    <lineage>
        <taxon>Bacteria</taxon>
        <taxon>Bacillati</taxon>
        <taxon>Bacillota</taxon>
        <taxon>Clostridia</taxon>
        <taxon>Eubacteriales</taxon>
        <taxon>Oscillospiraceae</taxon>
        <taxon>Pseudobacteroides</taxon>
    </lineage>
</organism>
<dbReference type="SUPFAM" id="SSF56672">
    <property type="entry name" value="DNA/RNA polymerases"/>
    <property type="match status" value="1"/>
</dbReference>
<dbReference type="AlphaFoldDB" id="A0A0L6JWN6"/>
<dbReference type="InterPro" id="IPR043502">
    <property type="entry name" value="DNA/RNA_pol_sf"/>
</dbReference>
<evidence type="ECO:0000313" key="3">
    <source>
        <dbReference type="Proteomes" id="UP000036923"/>
    </source>
</evidence>
<dbReference type="EMBL" id="LGTC01000001">
    <property type="protein sequence ID" value="KNY30253.1"/>
    <property type="molecule type" value="Genomic_DNA"/>
</dbReference>
<gene>
    <name evidence="2" type="ORF">Bccel_5530</name>
</gene>